<dbReference type="PANTHER" id="PTHR28069:SF2">
    <property type="entry name" value="GH20023P"/>
    <property type="match status" value="1"/>
</dbReference>
<dbReference type="Proteomes" id="UP000030762">
    <property type="component" value="Unassembled WGS sequence"/>
</dbReference>
<dbReference type="OMA" id="KENDYWM"/>
<dbReference type="EMBL" id="JH767146">
    <property type="protein sequence ID" value="EQC36844.1"/>
    <property type="molecule type" value="Genomic_DNA"/>
</dbReference>
<dbReference type="Pfam" id="PF20179">
    <property type="entry name" value="MSS51_C"/>
    <property type="match status" value="1"/>
</dbReference>
<proteinExistence type="predicted"/>
<dbReference type="VEuPathDB" id="FungiDB:SDRG_05674"/>
<evidence type="ECO:0000313" key="3">
    <source>
        <dbReference type="Proteomes" id="UP000030762"/>
    </source>
</evidence>
<feature type="domain" description="Mitochondrial splicing suppressor 51-like C-terminal" evidence="1">
    <location>
        <begin position="37"/>
        <end position="236"/>
    </location>
</feature>
<dbReference type="RefSeq" id="XP_008609625.1">
    <property type="nucleotide sequence ID" value="XM_008611403.1"/>
</dbReference>
<dbReference type="InterPro" id="IPR046824">
    <property type="entry name" value="Mss51-like_C"/>
</dbReference>
<sequence length="260" mass="29040">MWQQPPTTWDDFSRWAAPVLKETAPIEELSYAHSRSMTILKALERAKLLSTPGVQHKKHKTTVAPTKKKLVLHIVGADQREGTSVPATLKVFEVLLAAFGSAGQPDHGYEELVLVLIGPNVEQRLHGTASTSAIPGSDKSVCVVYASELWSEHLAGPMYLSPSAIFCFNAGVWGYDEWLPTFALMMTEEPKTPIVITSYNALEAIDDADCLDDLEMAFVWRWRHEVNAFWCLTQRATQHTLPDRVLNENQSWQCIAATPH</sequence>
<evidence type="ECO:0000313" key="2">
    <source>
        <dbReference type="EMBL" id="EQC36844.1"/>
    </source>
</evidence>
<dbReference type="PANTHER" id="PTHR28069">
    <property type="entry name" value="GH20023P"/>
    <property type="match status" value="1"/>
</dbReference>
<name>T0QFW5_SAPDV</name>
<dbReference type="eggNOG" id="ENOG502RZZH">
    <property type="taxonomic scope" value="Eukaryota"/>
</dbReference>
<organism evidence="2 3">
    <name type="scientific">Saprolegnia diclina (strain VS20)</name>
    <dbReference type="NCBI Taxonomy" id="1156394"/>
    <lineage>
        <taxon>Eukaryota</taxon>
        <taxon>Sar</taxon>
        <taxon>Stramenopiles</taxon>
        <taxon>Oomycota</taxon>
        <taxon>Saprolegniomycetes</taxon>
        <taxon>Saprolegniales</taxon>
        <taxon>Saprolegniaceae</taxon>
        <taxon>Saprolegnia</taxon>
    </lineage>
</organism>
<dbReference type="AlphaFoldDB" id="T0QFW5"/>
<keyword evidence="3" id="KW-1185">Reference proteome</keyword>
<protein>
    <recommendedName>
        <fullName evidence="1">Mitochondrial splicing suppressor 51-like C-terminal domain-containing protein</fullName>
    </recommendedName>
</protein>
<reference evidence="2 3" key="1">
    <citation type="submission" date="2012-04" db="EMBL/GenBank/DDBJ databases">
        <title>The Genome Sequence of Saprolegnia declina VS20.</title>
        <authorList>
            <consortium name="The Broad Institute Genome Sequencing Platform"/>
            <person name="Russ C."/>
            <person name="Nusbaum C."/>
            <person name="Tyler B."/>
            <person name="van West P."/>
            <person name="Dieguez-Uribeondo J."/>
            <person name="de Bruijn I."/>
            <person name="Tripathy S."/>
            <person name="Jiang R."/>
            <person name="Young S.K."/>
            <person name="Zeng Q."/>
            <person name="Gargeya S."/>
            <person name="Fitzgerald M."/>
            <person name="Haas B."/>
            <person name="Abouelleil A."/>
            <person name="Alvarado L."/>
            <person name="Arachchi H.M."/>
            <person name="Berlin A."/>
            <person name="Chapman S.B."/>
            <person name="Goldberg J."/>
            <person name="Griggs A."/>
            <person name="Gujja S."/>
            <person name="Hansen M."/>
            <person name="Howarth C."/>
            <person name="Imamovic A."/>
            <person name="Larimer J."/>
            <person name="McCowen C."/>
            <person name="Montmayeur A."/>
            <person name="Murphy C."/>
            <person name="Neiman D."/>
            <person name="Pearson M."/>
            <person name="Priest M."/>
            <person name="Roberts A."/>
            <person name="Saif S."/>
            <person name="Shea T."/>
            <person name="Sisk P."/>
            <person name="Sykes S."/>
            <person name="Wortman J."/>
            <person name="Nusbaum C."/>
            <person name="Birren B."/>
        </authorList>
    </citation>
    <scope>NUCLEOTIDE SEQUENCE [LARGE SCALE GENOMIC DNA]</scope>
    <source>
        <strain evidence="2 3">VS20</strain>
    </source>
</reference>
<dbReference type="GeneID" id="19946401"/>
<evidence type="ECO:0000259" key="1">
    <source>
        <dbReference type="Pfam" id="PF20179"/>
    </source>
</evidence>
<dbReference type="OrthoDB" id="432970at2759"/>
<dbReference type="InParanoid" id="T0QFW5"/>
<accession>T0QFW5</accession>
<gene>
    <name evidence="2" type="ORF">SDRG_05674</name>
</gene>